<evidence type="ECO:0000259" key="4">
    <source>
        <dbReference type="Pfam" id="PF12484"/>
    </source>
</evidence>
<dbReference type="RefSeq" id="WP_369741521.1">
    <property type="nucleotide sequence ID" value="NZ_JBGEDP010000001.1"/>
</dbReference>
<feature type="domain" description="PPE" evidence="3">
    <location>
        <begin position="5"/>
        <end position="167"/>
    </location>
</feature>
<protein>
    <submittedName>
        <fullName evidence="5">PPE family protein</fullName>
    </submittedName>
</protein>
<dbReference type="Pfam" id="PF12484">
    <property type="entry name" value="PPE-SVP"/>
    <property type="match status" value="1"/>
</dbReference>
<sequence length="402" mass="38694">MFPTFPWLPPEINSALMYTGAGSGPLFTAASAWNSLAADLAGAASSFNSVVTGLSNGAWTGPASMSMAAAAVPYVSWLNAAASQAEAAGAQAVAAATGFETARSLTVPPAAVTANRVQLATLVATNFLGQNTPAIFATEFEYMEMWAQDVAAMFGYHGAATAAAAMLPAFNMPPTLLAGLSSLGGLLSAPLSGVSGLGTTAMSAISAPVNAVMSTGVLAPVTGAFSALAANPSLMSVAEMGMYPASMMMSPIMMAAQAGMRGGAGAGMAAGSGAALADAPKFVGDVAPKGLGGAGMGGLGAASAGLGKARLVGAMSVPPTWQGSSPARMVSAAMSGVGAEVPAGGAMPAGPGGGGMPMMPMPMGGMGGAAGGMPGGMLGRGGASPNHVVQSRPSVVPRTGVG</sequence>
<dbReference type="InterPro" id="IPR038332">
    <property type="entry name" value="PPE_sf"/>
</dbReference>
<dbReference type="Proteomes" id="UP001564760">
    <property type="component" value="Unassembled WGS sequence"/>
</dbReference>
<accession>A0ABV4BZ12</accession>
<dbReference type="InterPro" id="IPR000030">
    <property type="entry name" value="PPE_dom"/>
</dbReference>
<comment type="similarity">
    <text evidence="1">Belongs to the mycobacterial PPE family.</text>
</comment>
<comment type="caution">
    <text evidence="5">The sequence shown here is derived from an EMBL/GenBank/DDBJ whole genome shotgun (WGS) entry which is preliminary data.</text>
</comment>
<gene>
    <name evidence="5" type="ORF">AB8998_11200</name>
</gene>
<evidence type="ECO:0000256" key="2">
    <source>
        <dbReference type="SAM" id="MobiDB-lite"/>
    </source>
</evidence>
<feature type="domain" description="PPE family C-terminal" evidence="4">
    <location>
        <begin position="303"/>
        <end position="368"/>
    </location>
</feature>
<reference evidence="5 6" key="1">
    <citation type="submission" date="2024-08" db="EMBL/GenBank/DDBJ databases">
        <title>Mycobacterium servetensis sp. nov., a novel rapid-growing mycobacterial species recovered from a human patient in Zaragoza, Spain.</title>
        <authorList>
            <person name="Tristancho-Baro A.I."/>
            <person name="Buenestado-Serrano S."/>
            <person name="Garcia De Viedma D."/>
            <person name="Milagro-Beamonte A."/>
            <person name="Burillo N."/>
            <person name="Sanz S."/>
            <person name="Lopez-Calleja A.I."/>
            <person name="Penas-Utrilla D."/>
            <person name="Guardingo M."/>
            <person name="Garcia M.J."/>
            <person name="Vinuelas-Bayon J."/>
        </authorList>
    </citation>
    <scope>NUCLEOTIDE SEQUENCE [LARGE SCALE GENOMIC DNA]</scope>
    <source>
        <strain evidence="6">HUMS_12744610</strain>
    </source>
</reference>
<name>A0ABV4BZ12_9MYCO</name>
<proteinExistence type="inferred from homology"/>
<dbReference type="SUPFAM" id="SSF140459">
    <property type="entry name" value="PE/PPE dimer-like"/>
    <property type="match status" value="1"/>
</dbReference>
<evidence type="ECO:0000259" key="3">
    <source>
        <dbReference type="Pfam" id="PF00823"/>
    </source>
</evidence>
<dbReference type="InterPro" id="IPR022171">
    <property type="entry name" value="PPE_C"/>
</dbReference>
<evidence type="ECO:0000256" key="1">
    <source>
        <dbReference type="ARBA" id="ARBA00010652"/>
    </source>
</evidence>
<dbReference type="PANTHER" id="PTHR46766">
    <property type="entry name" value="GLUTAMINE-RICH PROTEIN 2"/>
    <property type="match status" value="1"/>
</dbReference>
<evidence type="ECO:0000313" key="6">
    <source>
        <dbReference type="Proteomes" id="UP001564760"/>
    </source>
</evidence>
<keyword evidence="6" id="KW-1185">Reference proteome</keyword>
<dbReference type="Pfam" id="PF00823">
    <property type="entry name" value="PPE"/>
    <property type="match status" value="1"/>
</dbReference>
<dbReference type="PANTHER" id="PTHR46766:SF1">
    <property type="entry name" value="GLUTAMINE-RICH PROTEIN 2"/>
    <property type="match status" value="1"/>
</dbReference>
<evidence type="ECO:0000313" key="5">
    <source>
        <dbReference type="EMBL" id="MEY8015539.1"/>
    </source>
</evidence>
<organism evidence="5 6">
    <name type="scientific">Mycobacterium servetii</name>
    <dbReference type="NCBI Taxonomy" id="3237418"/>
    <lineage>
        <taxon>Bacteria</taxon>
        <taxon>Bacillati</taxon>
        <taxon>Actinomycetota</taxon>
        <taxon>Actinomycetes</taxon>
        <taxon>Mycobacteriales</taxon>
        <taxon>Mycobacteriaceae</taxon>
        <taxon>Mycobacterium</taxon>
    </lineage>
</organism>
<feature type="region of interest" description="Disordered" evidence="2">
    <location>
        <begin position="383"/>
        <end position="402"/>
    </location>
</feature>
<dbReference type="Gene3D" id="1.20.1260.20">
    <property type="entry name" value="PPE superfamily"/>
    <property type="match status" value="1"/>
</dbReference>
<dbReference type="EMBL" id="JBGEDP010000001">
    <property type="protein sequence ID" value="MEY8015539.1"/>
    <property type="molecule type" value="Genomic_DNA"/>
</dbReference>